<reference evidence="3" key="1">
    <citation type="submission" date="2011-08" db="EMBL/GenBank/DDBJ databases">
        <authorList>
            <consortium name="The Broad Institute Genome Sequencing Platform"/>
            <person name="Earl A."/>
            <person name="Ward D."/>
            <person name="Feldgarden M."/>
            <person name="Gevers D."/>
            <person name="Sizova M."/>
            <person name="Hazen A."/>
            <person name="Epstein S."/>
            <person name="Young S.K."/>
            <person name="Zeng Q."/>
            <person name="Gargeya S."/>
            <person name="Fitzgerald M."/>
            <person name="Haas B."/>
            <person name="Abouelleil A."/>
            <person name="Alvarado L."/>
            <person name="Arachchi H.M."/>
            <person name="Berlin A."/>
            <person name="Brown A."/>
            <person name="Chapman S.B."/>
            <person name="Chen Z."/>
            <person name="Dunbar C."/>
            <person name="Freedman E."/>
            <person name="Gearin G."/>
            <person name="Gellesch M."/>
            <person name="Goldberg J."/>
            <person name="Griggs A."/>
            <person name="Gujja S."/>
            <person name="Heiman D."/>
            <person name="Howarth C."/>
            <person name="Larson L."/>
            <person name="Lui A."/>
            <person name="MacDonald P.J.P."/>
            <person name="Montmayeur A."/>
            <person name="Murphy C."/>
            <person name="Neiman D."/>
            <person name="Pearson M."/>
            <person name="Priest M."/>
            <person name="Roberts A."/>
            <person name="Saif S."/>
            <person name="Shea T."/>
            <person name="Shenoy N."/>
            <person name="Sisk P."/>
            <person name="Stolte C."/>
            <person name="Sykes S."/>
            <person name="Wortman J."/>
            <person name="Nusbaum C."/>
            <person name="Birren B."/>
        </authorList>
    </citation>
    <scope>NUCLEOTIDE SEQUENCE</scope>
    <source>
        <strain evidence="3">ACB1</strain>
    </source>
</reference>
<protein>
    <submittedName>
        <fullName evidence="3">DnaD and phage-associated domain-containing protein</fullName>
    </submittedName>
</protein>
<evidence type="ECO:0000259" key="2">
    <source>
        <dbReference type="Pfam" id="PF07261"/>
    </source>
</evidence>
<gene>
    <name evidence="3" type="ORF">HMPREF9625_01397</name>
</gene>
<dbReference type="Gene3D" id="1.10.10.630">
    <property type="entry name" value="DnaD domain-like"/>
    <property type="match status" value="1"/>
</dbReference>
<dbReference type="SUPFAM" id="SSF158499">
    <property type="entry name" value="DnaD domain-like"/>
    <property type="match status" value="1"/>
</dbReference>
<dbReference type="HOGENOM" id="CLU_050990_1_0_9"/>
<dbReference type="InterPro" id="IPR034829">
    <property type="entry name" value="DnaD-like_sf"/>
</dbReference>
<accession>G9WPW4</accession>
<proteinExistence type="inferred from homology"/>
<dbReference type="EMBL" id="AFZC02000001">
    <property type="protein sequence ID" value="EHL10397.1"/>
    <property type="molecule type" value="Genomic_DNA"/>
</dbReference>
<dbReference type="PATRIC" id="fig|796943.3.peg.1854"/>
<name>G9WPW4_9FIRM</name>
<dbReference type="InterPro" id="IPR006343">
    <property type="entry name" value="DnaB/C_C"/>
</dbReference>
<keyword evidence="4" id="KW-1185">Reference proteome</keyword>
<comment type="similarity">
    <text evidence="1">Belongs to the DnaB/DnaD family.</text>
</comment>
<dbReference type="RefSeq" id="WP_009535243.1">
    <property type="nucleotide sequence ID" value="NZ_KE148312.1"/>
</dbReference>
<comment type="caution">
    <text evidence="3">The sequence shown here is derived from an EMBL/GenBank/DDBJ whole genome shotgun (WGS) entry which is preliminary data.</text>
</comment>
<feature type="domain" description="DnaB/C C-terminal" evidence="2">
    <location>
        <begin position="150"/>
        <end position="213"/>
    </location>
</feature>
<evidence type="ECO:0000313" key="3">
    <source>
        <dbReference type="EMBL" id="EHL10397.1"/>
    </source>
</evidence>
<evidence type="ECO:0000256" key="1">
    <source>
        <dbReference type="ARBA" id="ARBA00093462"/>
    </source>
</evidence>
<dbReference type="NCBIfam" id="TIGR01446">
    <property type="entry name" value="DnaD_dom"/>
    <property type="match status" value="1"/>
</dbReference>
<dbReference type="Proteomes" id="UP000018461">
    <property type="component" value="Unassembled WGS sequence"/>
</dbReference>
<reference evidence="3" key="2">
    <citation type="submission" date="2013-03" db="EMBL/GenBank/DDBJ databases">
        <title>The Genome Sequence of Oribacterium sp. ACB1.</title>
        <authorList>
            <consortium name="The Broad Institute Genomics Platform"/>
            <consortium name="The Broad Institute Genome Sequencing Center for Infectious Disease"/>
            <person name="Earl A."/>
            <person name="Ward D."/>
            <person name="Feldgarden M."/>
            <person name="Gevers D."/>
            <person name="Sizova M."/>
            <person name="Hazen A."/>
            <person name="Epstein S."/>
            <person name="Walker B."/>
            <person name="Young S."/>
            <person name="Zeng Q."/>
            <person name="Gargeya S."/>
            <person name="Fitzgerald M."/>
            <person name="Haas B."/>
            <person name="Abouelleil A."/>
            <person name="Allen A.W."/>
            <person name="Alvarado L."/>
            <person name="Arachchi H.M."/>
            <person name="Berlin A.M."/>
            <person name="Chapman S.B."/>
            <person name="Gainer-Dewar J."/>
            <person name="Goldberg J."/>
            <person name="Griggs A."/>
            <person name="Gujja S."/>
            <person name="Hansen M."/>
            <person name="Howarth C."/>
            <person name="Imamovic A."/>
            <person name="Ireland A."/>
            <person name="Larimer J."/>
            <person name="McCowan C."/>
            <person name="Murphy C."/>
            <person name="Pearson M."/>
            <person name="Poon T.W."/>
            <person name="Priest M."/>
            <person name="Roberts A."/>
            <person name="Saif S."/>
            <person name="Shea T."/>
            <person name="Sisk P."/>
            <person name="Sykes S."/>
            <person name="Wortman J."/>
            <person name="Nusbaum C."/>
            <person name="Birren B."/>
        </authorList>
    </citation>
    <scope>NUCLEOTIDE SEQUENCE [LARGE SCALE GENOMIC DNA]</scope>
    <source>
        <strain evidence="3">ACB1</strain>
    </source>
</reference>
<sequence>MDIQFKEGIQADITCVPNAFIDELLAEANGDYVRVYLYLLRHCKENMKVHSVADSLNLTDRDITRAISYWEKKGIFKEGTTGVVEEEIRNEEAARLSEANLEMKREQNLMKASFFSAKNQDDILLSGEKKREIDEEEFEGILFVAKHLLPGGVTRSHVQKFEYMVEYLAMDSELIEFLLDYCASIQKTSPRYIERVALDWSEQGITTVKQAQELIKDFELTKGMKRQKAGQGKQGTDAEKKTNRFLNFTQGEVDYDSLAKQKALKILQQGGNKEWH</sequence>
<dbReference type="STRING" id="796943.HMPREF9625_01397"/>
<evidence type="ECO:0000313" key="4">
    <source>
        <dbReference type="Proteomes" id="UP000018461"/>
    </source>
</evidence>
<organism evidence="3 4">
    <name type="scientific">Oribacterium parvum ACB1</name>
    <dbReference type="NCBI Taxonomy" id="796943"/>
    <lineage>
        <taxon>Bacteria</taxon>
        <taxon>Bacillati</taxon>
        <taxon>Bacillota</taxon>
        <taxon>Clostridia</taxon>
        <taxon>Lachnospirales</taxon>
        <taxon>Lachnospiraceae</taxon>
        <taxon>Oribacterium</taxon>
    </lineage>
</organism>
<dbReference type="Pfam" id="PF07261">
    <property type="entry name" value="DnaB_2"/>
    <property type="match status" value="1"/>
</dbReference>
<dbReference type="AlphaFoldDB" id="G9WPW4"/>